<dbReference type="SUPFAM" id="SSF52540">
    <property type="entry name" value="P-loop containing nucleoside triphosphate hydrolases"/>
    <property type="match status" value="2"/>
</dbReference>
<keyword evidence="6" id="KW-0645">Protease</keyword>
<dbReference type="Gene3D" id="1.10.8.60">
    <property type="match status" value="1"/>
</dbReference>
<dbReference type="GO" id="GO:0005524">
    <property type="term" value="F:ATP binding"/>
    <property type="evidence" value="ECO:0007669"/>
    <property type="project" value="UniProtKB-KW"/>
</dbReference>
<dbReference type="Proteomes" id="UP000317243">
    <property type="component" value="Unassembled WGS sequence"/>
</dbReference>
<dbReference type="InterPro" id="IPR027417">
    <property type="entry name" value="P-loop_NTPase"/>
</dbReference>
<evidence type="ECO:0000313" key="6">
    <source>
        <dbReference type="EMBL" id="TWT51519.1"/>
    </source>
</evidence>
<dbReference type="GO" id="GO:0006508">
    <property type="term" value="P:proteolysis"/>
    <property type="evidence" value="ECO:0007669"/>
    <property type="project" value="UniProtKB-KW"/>
</dbReference>
<keyword evidence="1" id="KW-0547">Nucleotide-binding</keyword>
<organism evidence="6 7">
    <name type="scientific">Thalassoglobus neptunius</name>
    <dbReference type="NCBI Taxonomy" id="1938619"/>
    <lineage>
        <taxon>Bacteria</taxon>
        <taxon>Pseudomonadati</taxon>
        <taxon>Planctomycetota</taxon>
        <taxon>Planctomycetia</taxon>
        <taxon>Planctomycetales</taxon>
        <taxon>Planctomycetaceae</taxon>
        <taxon>Thalassoglobus</taxon>
    </lineage>
</organism>
<comment type="similarity">
    <text evidence="3">Belongs to the AAA ATPase family. Highly divergent.</text>
</comment>
<evidence type="ECO:0000313" key="7">
    <source>
        <dbReference type="Proteomes" id="UP000317243"/>
    </source>
</evidence>
<dbReference type="RefSeq" id="WP_146511011.1">
    <property type="nucleotide sequence ID" value="NZ_SIHI01000013.1"/>
</dbReference>
<evidence type="ECO:0000256" key="3">
    <source>
        <dbReference type="ARBA" id="ARBA00038088"/>
    </source>
</evidence>
<dbReference type="GO" id="GO:0016887">
    <property type="term" value="F:ATP hydrolysis activity"/>
    <property type="evidence" value="ECO:0007669"/>
    <property type="project" value="InterPro"/>
</dbReference>
<keyword evidence="2" id="KW-0067">ATP-binding</keyword>
<protein>
    <recommendedName>
        <fullName evidence="4">Uncharacterized AAA domain-containing protein ycf46</fullName>
    </recommendedName>
</protein>
<evidence type="ECO:0000259" key="5">
    <source>
        <dbReference type="SMART" id="SM00382"/>
    </source>
</evidence>
<keyword evidence="6" id="KW-0482">Metalloprotease</keyword>
<evidence type="ECO:0000256" key="1">
    <source>
        <dbReference type="ARBA" id="ARBA00022741"/>
    </source>
</evidence>
<dbReference type="InterPro" id="IPR003593">
    <property type="entry name" value="AAA+_ATPase"/>
</dbReference>
<comment type="caution">
    <text evidence="6">The sequence shown here is derived from an EMBL/GenBank/DDBJ whole genome shotgun (WGS) entry which is preliminary data.</text>
</comment>
<dbReference type="AlphaFoldDB" id="A0A5C5WN66"/>
<evidence type="ECO:0000256" key="2">
    <source>
        <dbReference type="ARBA" id="ARBA00022840"/>
    </source>
</evidence>
<dbReference type="Gene3D" id="3.40.50.300">
    <property type="entry name" value="P-loop containing nucleotide triphosphate hydrolases"/>
    <property type="match status" value="1"/>
</dbReference>
<dbReference type="Pfam" id="PF00004">
    <property type="entry name" value="AAA"/>
    <property type="match status" value="1"/>
</dbReference>
<gene>
    <name evidence="6" type="primary">ftsH_1</name>
    <name evidence="6" type="ORF">KOR42_35670</name>
</gene>
<dbReference type="SMART" id="SM00382">
    <property type="entry name" value="AAA"/>
    <property type="match status" value="1"/>
</dbReference>
<dbReference type="InterPro" id="IPR003959">
    <property type="entry name" value="ATPase_AAA_core"/>
</dbReference>
<dbReference type="OrthoDB" id="9806903at2"/>
<evidence type="ECO:0000256" key="4">
    <source>
        <dbReference type="ARBA" id="ARBA00040480"/>
    </source>
</evidence>
<sequence length="666" mass="74711">MVAAHVIDDLSDRILAGYPLLVTRTYEERRWEQEFRRLAADFGWSCVSWSMTGGVVADSESSGSEAGAERVDPVAFLAQIQNDYPGQHLFLLKDFHLCFDDPYVIRKLRDLVPVLPGQQKTLILLGTVDTIPKEISKDVSIIDLPLPDEDDLHEILEAVLDDPKSGIATSIQQADRETLVRSVLGLTADEARKAWVKSLRGADGLTDELFASLISEKRKVVQGASLLEFVALDEGIDDVGGLDGLKEWIANRSEAFSTDAKNRHIGNPKGVLLAGVQGCGKSLTARAIARMLKFPLIRMDLGDLLESGRGVSEQNLRDVLSTAETIAPAVLWIEEIDKAFAGFVGNESQDPTVSRIVGRFLTWLQEHTHPVFVVATANRIESLPPELLRRGRFDDLFFVDLPTYEERLAIFRIHLQKRGWNPEQFDLDSHSNATEGYSGAEIETLVNSAIIDSYAEKRILSDEDLQDSIERTVPLSITMEDEIFQLREWARTRCRPATLDHRVIRVMEEEARRGETPAAEAEEVLKWKQLAEYGQIPAAIIEFLRHHERVTWDVLLNEFADYTEVSGRYGLVFRSDPKVVIWTRIGRELVDQLIDLIVRKRLYLHPCGEDLYQQASTPKLPAVAKFPDQRVQNAVWLPTELQLAPYIGGAGIYGRVARIKMGAPSS</sequence>
<dbReference type="InterPro" id="IPR052381">
    <property type="entry name" value="AAA_domain_protein"/>
</dbReference>
<keyword evidence="6" id="KW-0378">Hydrolase</keyword>
<dbReference type="PANTHER" id="PTHR42960:SF1">
    <property type="entry name" value="YCF46 PROTEIN"/>
    <property type="match status" value="1"/>
</dbReference>
<dbReference type="PANTHER" id="PTHR42960">
    <property type="entry name" value="YCF46 PROTEIN"/>
    <property type="match status" value="1"/>
</dbReference>
<proteinExistence type="inferred from homology"/>
<dbReference type="EMBL" id="SIHI01000013">
    <property type="protein sequence ID" value="TWT51519.1"/>
    <property type="molecule type" value="Genomic_DNA"/>
</dbReference>
<reference evidence="6 7" key="1">
    <citation type="submission" date="2019-02" db="EMBL/GenBank/DDBJ databases">
        <title>Deep-cultivation of Planctomycetes and their phenomic and genomic characterization uncovers novel biology.</title>
        <authorList>
            <person name="Wiegand S."/>
            <person name="Jogler M."/>
            <person name="Boedeker C."/>
            <person name="Pinto D."/>
            <person name="Vollmers J."/>
            <person name="Rivas-Marin E."/>
            <person name="Kohn T."/>
            <person name="Peeters S.H."/>
            <person name="Heuer A."/>
            <person name="Rast P."/>
            <person name="Oberbeckmann S."/>
            <person name="Bunk B."/>
            <person name="Jeske O."/>
            <person name="Meyerdierks A."/>
            <person name="Storesund J.E."/>
            <person name="Kallscheuer N."/>
            <person name="Luecker S."/>
            <person name="Lage O.M."/>
            <person name="Pohl T."/>
            <person name="Merkel B.J."/>
            <person name="Hornburger P."/>
            <person name="Mueller R.-W."/>
            <person name="Bruemmer F."/>
            <person name="Labrenz M."/>
            <person name="Spormann A.M."/>
            <person name="Op Den Camp H."/>
            <person name="Overmann J."/>
            <person name="Amann R."/>
            <person name="Jetten M.S.M."/>
            <person name="Mascher T."/>
            <person name="Medema M.H."/>
            <person name="Devos D.P."/>
            <person name="Kaster A.-K."/>
            <person name="Ovreas L."/>
            <person name="Rohde M."/>
            <person name="Galperin M.Y."/>
            <person name="Jogler C."/>
        </authorList>
    </citation>
    <scope>NUCLEOTIDE SEQUENCE [LARGE SCALE GENOMIC DNA]</scope>
    <source>
        <strain evidence="6 7">KOR42</strain>
    </source>
</reference>
<accession>A0A5C5WN66</accession>
<keyword evidence="7" id="KW-1185">Reference proteome</keyword>
<dbReference type="GO" id="GO:0008237">
    <property type="term" value="F:metallopeptidase activity"/>
    <property type="evidence" value="ECO:0007669"/>
    <property type="project" value="UniProtKB-KW"/>
</dbReference>
<name>A0A5C5WN66_9PLAN</name>
<feature type="domain" description="AAA+ ATPase" evidence="5">
    <location>
        <begin position="267"/>
        <end position="403"/>
    </location>
</feature>